<evidence type="ECO:0000259" key="2">
    <source>
        <dbReference type="Pfam" id="PF13946"/>
    </source>
</evidence>
<dbReference type="InterPro" id="IPR013216">
    <property type="entry name" value="Methyltransf_11"/>
</dbReference>
<dbReference type="SUPFAM" id="SSF53335">
    <property type="entry name" value="S-adenosyl-L-methionine-dependent methyltransferases"/>
    <property type="match status" value="1"/>
</dbReference>
<proteinExistence type="predicted"/>
<reference evidence="4" key="1">
    <citation type="journal article" date="2019" name="Int. J. Syst. Evol. Microbiol.">
        <title>The Global Catalogue of Microorganisms (GCM) 10K type strain sequencing project: providing services to taxonomists for standard genome sequencing and annotation.</title>
        <authorList>
            <consortium name="The Broad Institute Genomics Platform"/>
            <consortium name="The Broad Institute Genome Sequencing Center for Infectious Disease"/>
            <person name="Wu L."/>
            <person name="Ma J."/>
        </authorList>
    </citation>
    <scope>NUCLEOTIDE SEQUENCE [LARGE SCALE GENOMIC DNA]</scope>
    <source>
        <strain evidence="4">CGMCC 1.12702</strain>
    </source>
</reference>
<dbReference type="InterPro" id="IPR025282">
    <property type="entry name" value="DUF4214"/>
</dbReference>
<sequence>MTTQTPGDRTVADFVTALYRDVLGREPDNSGFDGFCDRLHRGATEPDVLNAFLEGTEFREGRRTQCETFLADWIVNANSSGSFPLDYAPPGEAGRSYRQRVRSGFLDRYCTNGIVLDVGYSGYDNPDNLTALPDAIGVDLNYPGYDGTRLPFDDGSIGTVFSSHCLEHIAEDLAVIRDWHRVLKVGGFIVCMVPHMALYEKRASLPSRFNEDHKRMYTSASLVASFEQALAVNSFRIRHLRENDTDFNYAIGPDRHSDGAYEIELVIEKIALPEWTLA</sequence>
<evidence type="ECO:0000259" key="1">
    <source>
        <dbReference type="Pfam" id="PF08241"/>
    </source>
</evidence>
<feature type="domain" description="Methyltransferase type 11" evidence="1">
    <location>
        <begin position="145"/>
        <end position="191"/>
    </location>
</feature>
<dbReference type="EMBL" id="JBHUGS010000001">
    <property type="protein sequence ID" value="MFD1949453.1"/>
    <property type="molecule type" value="Genomic_DNA"/>
</dbReference>
<dbReference type="RefSeq" id="WP_380926961.1">
    <property type="nucleotide sequence ID" value="NZ_JBHUGS010000001.1"/>
</dbReference>
<keyword evidence="4" id="KW-1185">Reference proteome</keyword>
<dbReference type="InterPro" id="IPR029063">
    <property type="entry name" value="SAM-dependent_MTases_sf"/>
</dbReference>
<feature type="domain" description="DUF4214" evidence="2">
    <location>
        <begin position="10"/>
        <end position="59"/>
    </location>
</feature>
<evidence type="ECO:0000313" key="4">
    <source>
        <dbReference type="Proteomes" id="UP001597400"/>
    </source>
</evidence>
<protein>
    <submittedName>
        <fullName evidence="3">DUF4214 domain-containing protein</fullName>
    </submittedName>
</protein>
<accession>A0ABW4TSI2</accession>
<name>A0ABW4TSI2_9SPHN</name>
<dbReference type="Proteomes" id="UP001597400">
    <property type="component" value="Unassembled WGS sequence"/>
</dbReference>
<gene>
    <name evidence="3" type="ORF">ACFSGX_01565</name>
</gene>
<dbReference type="Pfam" id="PF13946">
    <property type="entry name" value="DUF4214"/>
    <property type="match status" value="1"/>
</dbReference>
<comment type="caution">
    <text evidence="3">The sequence shown here is derived from an EMBL/GenBank/DDBJ whole genome shotgun (WGS) entry which is preliminary data.</text>
</comment>
<dbReference type="Gene3D" id="3.40.50.150">
    <property type="entry name" value="Vaccinia Virus protein VP39"/>
    <property type="match status" value="1"/>
</dbReference>
<dbReference type="Pfam" id="PF08241">
    <property type="entry name" value="Methyltransf_11"/>
    <property type="match status" value="1"/>
</dbReference>
<evidence type="ECO:0000313" key="3">
    <source>
        <dbReference type="EMBL" id="MFD1949453.1"/>
    </source>
</evidence>
<organism evidence="3 4">
    <name type="scientific">Sphingomonas arantia</name>
    <dbReference type="NCBI Taxonomy" id="1460676"/>
    <lineage>
        <taxon>Bacteria</taxon>
        <taxon>Pseudomonadati</taxon>
        <taxon>Pseudomonadota</taxon>
        <taxon>Alphaproteobacteria</taxon>
        <taxon>Sphingomonadales</taxon>
        <taxon>Sphingomonadaceae</taxon>
        <taxon>Sphingomonas</taxon>
    </lineage>
</organism>